<sequence>MRKNGESSTNLNDRDRALYCLKQAHIDNFKVGRTKLLFRYWHTDQLHHLSKQFERKVNVCQKVIRSWLTRRKYNRLREVHQLQLQYIKKFLNEVETIGSMYKTTISTHVQHDKKRHDDTAYFQQTHNKFSNDQQQQSSQVNKDIEQIPAQQRVLGKESSQRPKMSYANGGVL</sequence>
<dbReference type="Proteomes" id="UP000663829">
    <property type="component" value="Unassembled WGS sequence"/>
</dbReference>
<organism evidence="2 4">
    <name type="scientific">Didymodactylos carnosus</name>
    <dbReference type="NCBI Taxonomy" id="1234261"/>
    <lineage>
        <taxon>Eukaryota</taxon>
        <taxon>Metazoa</taxon>
        <taxon>Spiralia</taxon>
        <taxon>Gnathifera</taxon>
        <taxon>Rotifera</taxon>
        <taxon>Eurotatoria</taxon>
        <taxon>Bdelloidea</taxon>
        <taxon>Philodinida</taxon>
        <taxon>Philodinidae</taxon>
        <taxon>Didymodactylos</taxon>
    </lineage>
</organism>
<dbReference type="PANTHER" id="PTHR47335">
    <property type="entry name" value="UNCONVENTIONAL MYOSIN-XVI"/>
    <property type="match status" value="1"/>
</dbReference>
<dbReference type="Proteomes" id="UP000681722">
    <property type="component" value="Unassembled WGS sequence"/>
</dbReference>
<gene>
    <name evidence="2" type="ORF">GPM918_LOCUS35085</name>
    <name evidence="3" type="ORF">SRO942_LOCUS35798</name>
</gene>
<accession>A0A815QC26</accession>
<feature type="non-terminal residue" evidence="2">
    <location>
        <position position="1"/>
    </location>
</feature>
<comment type="caution">
    <text evidence="2">The sequence shown here is derived from an EMBL/GenBank/DDBJ whole genome shotgun (WGS) entry which is preliminary data.</text>
</comment>
<evidence type="ECO:0000313" key="4">
    <source>
        <dbReference type="Proteomes" id="UP000663829"/>
    </source>
</evidence>
<dbReference type="EMBL" id="CAJOBC010085465">
    <property type="protein sequence ID" value="CAF4331379.1"/>
    <property type="molecule type" value="Genomic_DNA"/>
</dbReference>
<evidence type="ECO:0000313" key="3">
    <source>
        <dbReference type="EMBL" id="CAF4331379.1"/>
    </source>
</evidence>
<dbReference type="AlphaFoldDB" id="A0A815QC26"/>
<feature type="region of interest" description="Disordered" evidence="1">
    <location>
        <begin position="152"/>
        <end position="172"/>
    </location>
</feature>
<keyword evidence="4" id="KW-1185">Reference proteome</keyword>
<name>A0A815QC26_9BILA</name>
<dbReference type="PANTHER" id="PTHR47335:SF1">
    <property type="entry name" value="UNCONVENTIONAL MYOSIN-XVI"/>
    <property type="match status" value="1"/>
</dbReference>
<evidence type="ECO:0000313" key="2">
    <source>
        <dbReference type="EMBL" id="CAF1461169.1"/>
    </source>
</evidence>
<dbReference type="Gene3D" id="1.20.5.4820">
    <property type="match status" value="1"/>
</dbReference>
<protein>
    <submittedName>
        <fullName evidence="2">Uncharacterized protein</fullName>
    </submittedName>
</protein>
<dbReference type="EMBL" id="CAJNOQ010020011">
    <property type="protein sequence ID" value="CAF1461169.1"/>
    <property type="molecule type" value="Genomic_DNA"/>
</dbReference>
<dbReference type="InterPro" id="IPR052838">
    <property type="entry name" value="Myosin-XVI"/>
</dbReference>
<reference evidence="2" key="1">
    <citation type="submission" date="2021-02" db="EMBL/GenBank/DDBJ databases">
        <authorList>
            <person name="Nowell W R."/>
        </authorList>
    </citation>
    <scope>NUCLEOTIDE SEQUENCE</scope>
</reference>
<proteinExistence type="predicted"/>
<evidence type="ECO:0000256" key="1">
    <source>
        <dbReference type="SAM" id="MobiDB-lite"/>
    </source>
</evidence>